<evidence type="ECO:0000256" key="1">
    <source>
        <dbReference type="ARBA" id="ARBA00001231"/>
    </source>
</evidence>
<organism evidence="7 8">
    <name type="scientific">Rhodovastum atsumiense</name>
    <dbReference type="NCBI Taxonomy" id="504468"/>
    <lineage>
        <taxon>Bacteria</taxon>
        <taxon>Pseudomonadati</taxon>
        <taxon>Pseudomonadota</taxon>
        <taxon>Alphaproteobacteria</taxon>
        <taxon>Acetobacterales</taxon>
        <taxon>Acetobacteraceae</taxon>
        <taxon>Rhodovastum</taxon>
    </lineage>
</organism>
<reference evidence="7 8" key="1">
    <citation type="submission" date="2019-09" db="EMBL/GenBank/DDBJ databases">
        <title>Genome sequence of Rhodovastum atsumiense, a diverse member of the Acetobacteraceae family of non-sulfur purple photosynthetic bacteria.</title>
        <authorList>
            <person name="Meyer T."/>
            <person name="Kyndt J."/>
        </authorList>
    </citation>
    <scope>NUCLEOTIDE SEQUENCE [LARGE SCALE GENOMIC DNA]</scope>
    <source>
        <strain evidence="7 8">DSM 21279</strain>
    </source>
</reference>
<feature type="domain" description="Glycoside hydrolase family 3 N-terminal" evidence="6">
    <location>
        <begin position="16"/>
        <end position="283"/>
    </location>
</feature>
<dbReference type="InterPro" id="IPR001764">
    <property type="entry name" value="Glyco_hydro_3_N"/>
</dbReference>
<dbReference type="Gene3D" id="3.20.20.300">
    <property type="entry name" value="Glycoside hydrolase, family 3, N-terminal domain"/>
    <property type="match status" value="1"/>
</dbReference>
<accession>A0A5M6IM38</accession>
<dbReference type="PANTHER" id="PTHR30480:SF13">
    <property type="entry name" value="BETA-HEXOSAMINIDASE"/>
    <property type="match status" value="1"/>
</dbReference>
<evidence type="ECO:0000259" key="6">
    <source>
        <dbReference type="Pfam" id="PF00933"/>
    </source>
</evidence>
<comment type="similarity">
    <text evidence="2">Belongs to the glycosyl hydrolase 3 family.</text>
</comment>
<dbReference type="EMBL" id="VWPK01000054">
    <property type="protein sequence ID" value="KAA5609310.1"/>
    <property type="molecule type" value="Genomic_DNA"/>
</dbReference>
<dbReference type="OrthoDB" id="9786661at2"/>
<sequence length="331" mass="34169">MKAAIVGISGPELTAQEAALFRAHPPAGIILFARNIRDPAQLGALVAALRAVLPAHAVLMVDQEGGRVARLRPPHWRDHPSAAAHGALFATDPAAGLRAAWLTGALIGLDCAAAGFDVACAPVLDLGLPGAHAVIGDRAFSADPGTVARLGRALAEGLLAAGVQPVGKHAPGHGRAMVDSHLALPEVAEPDLAADWHPFAANADLPWLMTAHILYRGLDPAAPATLSPRILQGVVRDRFGFTGVLVSDDLAMQALRGTPADRALACLAAGCDVALYCSGEIAPTTDLLIQAPPLTPQARCRLEAARTLAAGRRAALDGPALETERKALLSW</sequence>
<dbReference type="NCBIfam" id="NF003740">
    <property type="entry name" value="PRK05337.1"/>
    <property type="match status" value="1"/>
</dbReference>
<keyword evidence="8" id="KW-1185">Reference proteome</keyword>
<keyword evidence="5 7" id="KW-0326">Glycosidase</keyword>
<protein>
    <recommendedName>
        <fullName evidence="3">beta-N-acetylhexosaminidase</fullName>
        <ecNumber evidence="3">3.2.1.52</ecNumber>
    </recommendedName>
</protein>
<dbReference type="PROSITE" id="PS00775">
    <property type="entry name" value="GLYCOSYL_HYDROL_F3"/>
    <property type="match status" value="1"/>
</dbReference>
<evidence type="ECO:0000256" key="2">
    <source>
        <dbReference type="ARBA" id="ARBA00005336"/>
    </source>
</evidence>
<dbReference type="InterPro" id="IPR050226">
    <property type="entry name" value="NagZ_Beta-hexosaminidase"/>
</dbReference>
<dbReference type="InterPro" id="IPR019800">
    <property type="entry name" value="Glyco_hydro_3_AS"/>
</dbReference>
<dbReference type="AlphaFoldDB" id="A0A5M6IM38"/>
<dbReference type="InterPro" id="IPR036962">
    <property type="entry name" value="Glyco_hydro_3_N_sf"/>
</dbReference>
<gene>
    <name evidence="7" type="primary">nagZ</name>
    <name evidence="7" type="ORF">F1189_24875</name>
</gene>
<dbReference type="Proteomes" id="UP000325255">
    <property type="component" value="Unassembled WGS sequence"/>
</dbReference>
<proteinExistence type="inferred from homology"/>
<evidence type="ECO:0000256" key="5">
    <source>
        <dbReference type="ARBA" id="ARBA00023295"/>
    </source>
</evidence>
<dbReference type="SUPFAM" id="SSF51445">
    <property type="entry name" value="(Trans)glycosidases"/>
    <property type="match status" value="1"/>
</dbReference>
<dbReference type="GO" id="GO:0005975">
    <property type="term" value="P:carbohydrate metabolic process"/>
    <property type="evidence" value="ECO:0007669"/>
    <property type="project" value="InterPro"/>
</dbReference>
<evidence type="ECO:0000313" key="8">
    <source>
        <dbReference type="Proteomes" id="UP000325255"/>
    </source>
</evidence>
<keyword evidence="4 7" id="KW-0378">Hydrolase</keyword>
<evidence type="ECO:0000313" key="7">
    <source>
        <dbReference type="EMBL" id="KAA5609310.1"/>
    </source>
</evidence>
<comment type="caution">
    <text evidence="7">The sequence shown here is derived from an EMBL/GenBank/DDBJ whole genome shotgun (WGS) entry which is preliminary data.</text>
</comment>
<evidence type="ECO:0000256" key="4">
    <source>
        <dbReference type="ARBA" id="ARBA00022801"/>
    </source>
</evidence>
<dbReference type="InterPro" id="IPR017853">
    <property type="entry name" value="GH"/>
</dbReference>
<comment type="catalytic activity">
    <reaction evidence="1">
        <text>Hydrolysis of terminal non-reducing N-acetyl-D-hexosamine residues in N-acetyl-beta-D-hexosaminides.</text>
        <dbReference type="EC" id="3.2.1.52"/>
    </reaction>
</comment>
<dbReference type="Pfam" id="PF00933">
    <property type="entry name" value="Glyco_hydro_3"/>
    <property type="match status" value="1"/>
</dbReference>
<dbReference type="GO" id="GO:0009254">
    <property type="term" value="P:peptidoglycan turnover"/>
    <property type="evidence" value="ECO:0007669"/>
    <property type="project" value="TreeGrafter"/>
</dbReference>
<dbReference type="PANTHER" id="PTHR30480">
    <property type="entry name" value="BETA-HEXOSAMINIDASE-RELATED"/>
    <property type="match status" value="1"/>
</dbReference>
<evidence type="ECO:0000256" key="3">
    <source>
        <dbReference type="ARBA" id="ARBA00012663"/>
    </source>
</evidence>
<dbReference type="EC" id="3.2.1.52" evidence="3"/>
<dbReference type="GO" id="GO:0004563">
    <property type="term" value="F:beta-N-acetylhexosaminidase activity"/>
    <property type="evidence" value="ECO:0007669"/>
    <property type="project" value="UniProtKB-EC"/>
</dbReference>
<name>A0A5M6IM38_9PROT</name>